<dbReference type="GO" id="GO:0005829">
    <property type="term" value="C:cytosol"/>
    <property type="evidence" value="ECO:0007669"/>
    <property type="project" value="TreeGrafter"/>
</dbReference>
<dbReference type="InterPro" id="IPR036061">
    <property type="entry name" value="CheW-like_dom_sf"/>
</dbReference>
<dbReference type="EMBL" id="QKRB01000044">
    <property type="protein sequence ID" value="PZD95347.1"/>
    <property type="molecule type" value="Genomic_DNA"/>
</dbReference>
<dbReference type="SMART" id="SM00260">
    <property type="entry name" value="CheW"/>
    <property type="match status" value="1"/>
</dbReference>
<accession>A0A2W1LV12</accession>
<dbReference type="Proteomes" id="UP000249522">
    <property type="component" value="Unassembled WGS sequence"/>
</dbReference>
<reference evidence="2 3" key="1">
    <citation type="submission" date="2018-06" db="EMBL/GenBank/DDBJ databases">
        <title>Paenibacillus imtechensis sp. nov.</title>
        <authorList>
            <person name="Pinnaka A.K."/>
            <person name="Singh H."/>
            <person name="Kaur M."/>
        </authorList>
    </citation>
    <scope>NUCLEOTIDE SEQUENCE [LARGE SCALE GENOMIC DNA]</scope>
    <source>
        <strain evidence="2 3">SMB1</strain>
    </source>
</reference>
<evidence type="ECO:0000259" key="1">
    <source>
        <dbReference type="PROSITE" id="PS50851"/>
    </source>
</evidence>
<dbReference type="OrthoDB" id="9794382at2"/>
<sequence length="166" mass="18580">MNLRGEQGGVDVPADGRSGQLVTFRVGTEEFGVPIMDVYEIIFVPDITCIPRSPEAFIGVINLRGEIIPVIDMGIQFWGEKADTSRKRRIIVTSSHHRIVGLLVDEVTEVLRVEESNRVSAPGLMHTAQTAYMKAIYNMDSRIIVQLDLDQLLKHADLASIHHEIY</sequence>
<dbReference type="AlphaFoldDB" id="A0A2W1LV12"/>
<organism evidence="2 3">
    <name type="scientific">Paenibacillus sambharensis</name>
    <dbReference type="NCBI Taxonomy" id="1803190"/>
    <lineage>
        <taxon>Bacteria</taxon>
        <taxon>Bacillati</taxon>
        <taxon>Bacillota</taxon>
        <taxon>Bacilli</taxon>
        <taxon>Bacillales</taxon>
        <taxon>Paenibacillaceae</taxon>
        <taxon>Paenibacillus</taxon>
    </lineage>
</organism>
<name>A0A2W1LV12_9BACL</name>
<gene>
    <name evidence="2" type="ORF">DNH61_12450</name>
</gene>
<proteinExistence type="predicted"/>
<evidence type="ECO:0000313" key="2">
    <source>
        <dbReference type="EMBL" id="PZD95347.1"/>
    </source>
</evidence>
<comment type="caution">
    <text evidence="2">The sequence shown here is derived from an EMBL/GenBank/DDBJ whole genome shotgun (WGS) entry which is preliminary data.</text>
</comment>
<evidence type="ECO:0000313" key="3">
    <source>
        <dbReference type="Proteomes" id="UP000249522"/>
    </source>
</evidence>
<dbReference type="Gene3D" id="2.40.50.180">
    <property type="entry name" value="CheA-289, Domain 4"/>
    <property type="match status" value="1"/>
</dbReference>
<dbReference type="PROSITE" id="PS50851">
    <property type="entry name" value="CHEW"/>
    <property type="match status" value="1"/>
</dbReference>
<dbReference type="PANTHER" id="PTHR22617">
    <property type="entry name" value="CHEMOTAXIS SENSOR HISTIDINE KINASE-RELATED"/>
    <property type="match status" value="1"/>
</dbReference>
<dbReference type="GO" id="GO:0006935">
    <property type="term" value="P:chemotaxis"/>
    <property type="evidence" value="ECO:0007669"/>
    <property type="project" value="InterPro"/>
</dbReference>
<feature type="domain" description="CheW-like" evidence="1">
    <location>
        <begin position="18"/>
        <end position="158"/>
    </location>
</feature>
<dbReference type="Pfam" id="PF01584">
    <property type="entry name" value="CheW"/>
    <property type="match status" value="1"/>
</dbReference>
<keyword evidence="3" id="KW-1185">Reference proteome</keyword>
<dbReference type="Gene3D" id="2.30.30.40">
    <property type="entry name" value="SH3 Domains"/>
    <property type="match status" value="1"/>
</dbReference>
<dbReference type="SUPFAM" id="SSF50341">
    <property type="entry name" value="CheW-like"/>
    <property type="match status" value="1"/>
</dbReference>
<dbReference type="InterPro" id="IPR039315">
    <property type="entry name" value="CheW"/>
</dbReference>
<dbReference type="PANTHER" id="PTHR22617:SF23">
    <property type="entry name" value="CHEMOTAXIS PROTEIN CHEW"/>
    <property type="match status" value="1"/>
</dbReference>
<dbReference type="InterPro" id="IPR002545">
    <property type="entry name" value="CheW-lke_dom"/>
</dbReference>
<protein>
    <submittedName>
        <fullName evidence="2">Chemotaxis protein CheW</fullName>
    </submittedName>
</protein>
<dbReference type="GO" id="GO:0007165">
    <property type="term" value="P:signal transduction"/>
    <property type="evidence" value="ECO:0007669"/>
    <property type="project" value="InterPro"/>
</dbReference>